<accession>A0A0U5CZP7</accession>
<dbReference type="GeneID" id="26659730"/>
<keyword evidence="2" id="KW-1185">Reference proteome</keyword>
<dbReference type="AlphaFoldDB" id="A0A0U5CZP7"/>
<proteinExistence type="predicted"/>
<name>A0A0U5CZP7_9EURY</name>
<dbReference type="InterPro" id="IPR053199">
    <property type="entry name" value="cDPG_synthetase-like"/>
</dbReference>
<evidence type="ECO:0000313" key="1">
    <source>
        <dbReference type="EMBL" id="CQH60005.1"/>
    </source>
</evidence>
<dbReference type="InterPro" id="IPR027417">
    <property type="entry name" value="P-loop_NTPase"/>
</dbReference>
<dbReference type="SUPFAM" id="SSF52540">
    <property type="entry name" value="P-loop containing nucleoside triphosphate hydrolases"/>
    <property type="match status" value="1"/>
</dbReference>
<evidence type="ECO:0000313" key="2">
    <source>
        <dbReference type="Proteomes" id="UP000066737"/>
    </source>
</evidence>
<reference evidence="2" key="1">
    <citation type="journal article" date="2016" name="Environ. Microbiol.">
        <title>The complete genome of a viable archaeum isolated from 123-million-year-old rock salt.</title>
        <authorList>
            <person name="Jaakkola S.T."/>
            <person name="Pfeiffer F."/>
            <person name="Ravantti J.J."/>
            <person name="Guo Q."/>
            <person name="Liu Y."/>
            <person name="Chen X."/>
            <person name="Ma H."/>
            <person name="Yang C."/>
            <person name="Oksanen H.M."/>
            <person name="Bamford D.H."/>
        </authorList>
    </citation>
    <scope>NUCLEOTIDE SEQUENCE</scope>
    <source>
        <strain evidence="2">JI20-1</strain>
    </source>
</reference>
<dbReference type="KEGG" id="hhb:Hhub_3108"/>
<dbReference type="STRING" id="1407499.HHUB_3108"/>
<dbReference type="RefSeq" id="WP_059057489.1">
    <property type="nucleotide sequence ID" value="NZ_LN831302.1"/>
</dbReference>
<dbReference type="PANTHER" id="PTHR42869">
    <property type="entry name" value="SLL0572 PROTEIN"/>
    <property type="match status" value="1"/>
</dbReference>
<evidence type="ECO:0008006" key="3">
    <source>
        <dbReference type="Google" id="ProtNLM"/>
    </source>
</evidence>
<dbReference type="Gene3D" id="3.40.50.720">
    <property type="entry name" value="NAD(P)-binding Rossmann-like Domain"/>
    <property type="match status" value="1"/>
</dbReference>
<dbReference type="Gene3D" id="3.40.50.300">
    <property type="entry name" value="P-loop containing nucleotide triphosphate hydrolases"/>
    <property type="match status" value="1"/>
</dbReference>
<protein>
    <recommendedName>
        <fullName evidence="3">GTPase</fullName>
    </recommendedName>
</protein>
<organism evidence="1 2">
    <name type="scientific">Halobacterium hubeiense</name>
    <dbReference type="NCBI Taxonomy" id="1407499"/>
    <lineage>
        <taxon>Archaea</taxon>
        <taxon>Methanobacteriati</taxon>
        <taxon>Methanobacteriota</taxon>
        <taxon>Stenosarchaea group</taxon>
        <taxon>Halobacteria</taxon>
        <taxon>Halobacteriales</taxon>
        <taxon>Halobacteriaceae</taxon>
        <taxon>Halobacterium</taxon>
    </lineage>
</organism>
<dbReference type="OrthoDB" id="14509at2157"/>
<dbReference type="Proteomes" id="UP000066737">
    <property type="component" value="Chromosome I"/>
</dbReference>
<gene>
    <name evidence="1" type="ORF">HHUB_3108</name>
</gene>
<dbReference type="EMBL" id="LN831302">
    <property type="protein sequence ID" value="CQH60005.1"/>
    <property type="molecule type" value="Genomic_DNA"/>
</dbReference>
<sequence length="441" mass="47288">MRRVVIVGAAGRDFHDFLTVFRDSPDHRVVAFTAAPGQNLGETGDHTAAFPAELAGPDHPDGIPIVPESELEAAIDEHGADEVVFSYSDVSHEEVMHVASRALAAGADFRVVGPDEMQLDAGVPVLAVDAVRTGCGKSQVARALAGELQSRGYDVAVVREPMPYGDLAEKRVERFADASDLAGLTIEEREEYEQHVERGHVVYAGVDYAEIVERASDEADVVVWDGGNNELPFVRPDLHVVLADPLRAGDELAFHPGEANLRDADVVVVNKENSASDEQIETVVANVREANPDAEVLHADSVVSVPDPDDVRGKDALVVEDGPSLTHGGTEFGAGTVAAERYDATRLDPRGHAVGSIADTLRKYDHLDRLLPAMGYTDEQIADLEATIRNVDPEVVVAGTPHSLADLVDVDAPIVDVSYRVAFRDTTVGEFLDVHADDLGL</sequence>
<dbReference type="PANTHER" id="PTHR42869:SF1">
    <property type="entry name" value="SLL0572 PROTEIN"/>
    <property type="match status" value="1"/>
</dbReference>